<dbReference type="InterPro" id="IPR050678">
    <property type="entry name" value="DNA_Partitioning_ATPase"/>
</dbReference>
<evidence type="ECO:0000313" key="3">
    <source>
        <dbReference type="Proteomes" id="UP000297475"/>
    </source>
</evidence>
<dbReference type="OrthoDB" id="9799330at2"/>
<dbReference type="Gene3D" id="3.40.50.300">
    <property type="entry name" value="P-loop containing nucleotide triphosphate hydrolases"/>
    <property type="match status" value="1"/>
</dbReference>
<sequence>MAEQCPVIAITNRKGGSGKTTTAVNLAAELAARGWQILLVDADSQGHCALGLGVAPPTGHPGLHQLFRDAQISLASLQVPTLQPGLTLIPANTRFDGRVTGIEDDLLARALCELSGYDLIIVDTPPSVDPVLLNALRAADSVLIPVVPQVLGSAGVRQLAQLLYQVATQGRTDLKLLGLLPIMCDRSIPSHARVLSELGLTFGAQRIFRGIRPDVRLAEAFGAGQPVRELAPRSRGAMDYFMLVEELTALAEFPHPLSTTLQGDR</sequence>
<name>A0A4Z0W8L2_9GAMM</name>
<dbReference type="EMBL" id="SRMF01000003">
    <property type="protein sequence ID" value="TGG93299.1"/>
    <property type="molecule type" value="Genomic_DNA"/>
</dbReference>
<reference evidence="2 3" key="1">
    <citation type="submission" date="2019-04" db="EMBL/GenBank/DDBJ databases">
        <title>Natronospirillum operosus gen. nov., sp. nov., a haloalkaliphilic satellite isolated from decaying biomass of laboratory culture of cyanobacterium Geitlerinema sp. and proposal of Natronospirillaceae fam. nov. and Saccharospirillaceae fam. nov.</title>
        <authorList>
            <person name="Kevbrin V."/>
            <person name="Boltyanskaya Y."/>
            <person name="Koziaeva V."/>
            <person name="Grouzdev D.S."/>
            <person name="Park M."/>
            <person name="Cho J."/>
        </authorList>
    </citation>
    <scope>NUCLEOTIDE SEQUENCE [LARGE SCALE GENOMIC DNA]</scope>
    <source>
        <strain evidence="2 3">G-116</strain>
    </source>
</reference>
<dbReference type="AlphaFoldDB" id="A0A4Z0W8L2"/>
<keyword evidence="3" id="KW-1185">Reference proteome</keyword>
<dbReference type="InterPro" id="IPR025669">
    <property type="entry name" value="AAA_dom"/>
</dbReference>
<accession>A0A4Z0W8L2</accession>
<dbReference type="PANTHER" id="PTHR13696:SF52">
    <property type="entry name" value="PARA FAMILY PROTEIN CT_582"/>
    <property type="match status" value="1"/>
</dbReference>
<comment type="caution">
    <text evidence="2">The sequence shown here is derived from an EMBL/GenBank/DDBJ whole genome shotgun (WGS) entry which is preliminary data.</text>
</comment>
<dbReference type="CDD" id="cd02042">
    <property type="entry name" value="ParAB_family"/>
    <property type="match status" value="1"/>
</dbReference>
<proteinExistence type="predicted"/>
<gene>
    <name evidence="2" type="ORF">E4656_09590</name>
</gene>
<organism evidence="2 3">
    <name type="scientific">Natronospirillum operosum</name>
    <dbReference type="NCBI Taxonomy" id="2759953"/>
    <lineage>
        <taxon>Bacteria</taxon>
        <taxon>Pseudomonadati</taxon>
        <taxon>Pseudomonadota</taxon>
        <taxon>Gammaproteobacteria</taxon>
        <taxon>Oceanospirillales</taxon>
        <taxon>Natronospirillaceae</taxon>
        <taxon>Natronospirillum</taxon>
    </lineage>
</organism>
<dbReference type="InterPro" id="IPR027417">
    <property type="entry name" value="P-loop_NTPase"/>
</dbReference>
<dbReference type="SUPFAM" id="SSF52540">
    <property type="entry name" value="P-loop containing nucleoside triphosphate hydrolases"/>
    <property type="match status" value="1"/>
</dbReference>
<dbReference type="PANTHER" id="PTHR13696">
    <property type="entry name" value="P-LOOP CONTAINING NUCLEOSIDE TRIPHOSPHATE HYDROLASE"/>
    <property type="match status" value="1"/>
</dbReference>
<dbReference type="RefSeq" id="WP_135483008.1">
    <property type="nucleotide sequence ID" value="NZ_SRMF01000003.1"/>
</dbReference>
<protein>
    <submittedName>
        <fullName evidence="2">ParA family protein</fullName>
    </submittedName>
</protein>
<dbReference type="Pfam" id="PF13614">
    <property type="entry name" value="AAA_31"/>
    <property type="match status" value="1"/>
</dbReference>
<evidence type="ECO:0000259" key="1">
    <source>
        <dbReference type="Pfam" id="PF13614"/>
    </source>
</evidence>
<dbReference type="Proteomes" id="UP000297475">
    <property type="component" value="Unassembled WGS sequence"/>
</dbReference>
<evidence type="ECO:0000313" key="2">
    <source>
        <dbReference type="EMBL" id="TGG93299.1"/>
    </source>
</evidence>
<feature type="domain" description="AAA" evidence="1">
    <location>
        <begin position="7"/>
        <end position="175"/>
    </location>
</feature>